<feature type="compositionally biased region" description="Acidic residues" evidence="1">
    <location>
        <begin position="245"/>
        <end position="265"/>
    </location>
</feature>
<comment type="caution">
    <text evidence="2">The sequence shown here is derived from an EMBL/GenBank/DDBJ whole genome shotgun (WGS) entry which is preliminary data.</text>
</comment>
<name>A0A9W8UC61_9HYPO</name>
<protein>
    <submittedName>
        <fullName evidence="2">Uncharacterized protein</fullName>
    </submittedName>
</protein>
<dbReference type="EMBL" id="JAPDHF010000005">
    <property type="protein sequence ID" value="KAJ4017570.1"/>
    <property type="molecule type" value="Genomic_DNA"/>
</dbReference>
<feature type="compositionally biased region" description="Basic and acidic residues" evidence="1">
    <location>
        <begin position="768"/>
        <end position="787"/>
    </location>
</feature>
<feature type="compositionally biased region" description="Polar residues" evidence="1">
    <location>
        <begin position="871"/>
        <end position="884"/>
    </location>
</feature>
<gene>
    <name evidence="2" type="ORF">NW766_003635</name>
</gene>
<feature type="region of interest" description="Disordered" evidence="1">
    <location>
        <begin position="597"/>
        <end position="956"/>
    </location>
</feature>
<feature type="compositionally biased region" description="Polar residues" evidence="1">
    <location>
        <begin position="689"/>
        <end position="701"/>
    </location>
</feature>
<reference evidence="2" key="1">
    <citation type="submission" date="2022-10" db="EMBL/GenBank/DDBJ databases">
        <title>Fusarium specimens isolated from Avocado Roots.</title>
        <authorList>
            <person name="Stajich J."/>
            <person name="Roper C."/>
            <person name="Heimlech-Rivalta G."/>
        </authorList>
    </citation>
    <scope>NUCLEOTIDE SEQUENCE</scope>
    <source>
        <strain evidence="2">CF00143</strain>
    </source>
</reference>
<evidence type="ECO:0000313" key="3">
    <source>
        <dbReference type="Proteomes" id="UP001152130"/>
    </source>
</evidence>
<accession>A0A9W8UC61</accession>
<feature type="compositionally biased region" description="Low complexity" evidence="1">
    <location>
        <begin position="845"/>
        <end position="862"/>
    </location>
</feature>
<feature type="compositionally biased region" description="Basic and acidic residues" evidence="1">
    <location>
        <begin position="713"/>
        <end position="732"/>
    </location>
</feature>
<proteinExistence type="predicted"/>
<feature type="compositionally biased region" description="Acidic residues" evidence="1">
    <location>
        <begin position="293"/>
        <end position="309"/>
    </location>
</feature>
<feature type="compositionally biased region" description="Low complexity" evidence="1">
    <location>
        <begin position="1054"/>
        <end position="1070"/>
    </location>
</feature>
<feature type="compositionally biased region" description="Polar residues" evidence="1">
    <location>
        <begin position="1071"/>
        <end position="1091"/>
    </location>
</feature>
<feature type="compositionally biased region" description="Basic and acidic residues" evidence="1">
    <location>
        <begin position="211"/>
        <end position="226"/>
    </location>
</feature>
<evidence type="ECO:0000313" key="2">
    <source>
        <dbReference type="EMBL" id="KAJ4017570.1"/>
    </source>
</evidence>
<feature type="region of interest" description="Disordered" evidence="1">
    <location>
        <begin position="987"/>
        <end position="1033"/>
    </location>
</feature>
<organism evidence="2 3">
    <name type="scientific">Fusarium irregulare</name>
    <dbReference type="NCBI Taxonomy" id="2494466"/>
    <lineage>
        <taxon>Eukaryota</taxon>
        <taxon>Fungi</taxon>
        <taxon>Dikarya</taxon>
        <taxon>Ascomycota</taxon>
        <taxon>Pezizomycotina</taxon>
        <taxon>Sordariomycetes</taxon>
        <taxon>Hypocreomycetidae</taxon>
        <taxon>Hypocreales</taxon>
        <taxon>Nectriaceae</taxon>
        <taxon>Fusarium</taxon>
        <taxon>Fusarium incarnatum-equiseti species complex</taxon>
    </lineage>
</organism>
<evidence type="ECO:0000256" key="1">
    <source>
        <dbReference type="SAM" id="MobiDB-lite"/>
    </source>
</evidence>
<feature type="region of interest" description="Disordered" evidence="1">
    <location>
        <begin position="184"/>
        <end position="466"/>
    </location>
</feature>
<feature type="compositionally biased region" description="Polar residues" evidence="1">
    <location>
        <begin position="325"/>
        <end position="350"/>
    </location>
</feature>
<feature type="compositionally biased region" description="Basic and acidic residues" evidence="1">
    <location>
        <begin position="915"/>
        <end position="930"/>
    </location>
</feature>
<feature type="compositionally biased region" description="Polar residues" evidence="1">
    <location>
        <begin position="426"/>
        <end position="448"/>
    </location>
</feature>
<feature type="compositionally biased region" description="Polar residues" evidence="1">
    <location>
        <begin position="184"/>
        <end position="195"/>
    </location>
</feature>
<feature type="compositionally biased region" description="Basic and acidic residues" evidence="1">
    <location>
        <begin position="1093"/>
        <end position="1108"/>
    </location>
</feature>
<feature type="compositionally biased region" description="Basic and acidic residues" evidence="1">
    <location>
        <begin position="627"/>
        <end position="639"/>
    </location>
</feature>
<feature type="compositionally biased region" description="Acidic residues" evidence="1">
    <location>
        <begin position="651"/>
        <end position="682"/>
    </location>
</feature>
<dbReference type="Proteomes" id="UP001152130">
    <property type="component" value="Unassembled WGS sequence"/>
</dbReference>
<feature type="compositionally biased region" description="Low complexity" evidence="1">
    <location>
        <begin position="1002"/>
        <end position="1021"/>
    </location>
</feature>
<dbReference type="AlphaFoldDB" id="A0A9W8UC61"/>
<sequence>MDPPTAQDIFDQFDLVESIVTNYGTLLKSIKPPSVEYEEERIGLRKEFAKAAALFKDAKTELQELSQQETMLELGGKITDLDRNFKENCVTWNKNWEASLRVAMDQFRHQLALVLSLPTPSTGIGAGTQTEEREHDSYTGIQREQSENDIEIVEVTAAGNASTEPQPERIQIEQSENDIEIVEVTSTDPQPNVIQTEHRDHDSDTIGETPARNESDDLRPDQHETTMDESVEGNPPDNPVPEPEPLAEIELEQGPTFDDEEDDMEGNGADHDTNYTAEDAAVNHGDTTNSEANLDETMNDAPAENDDEASSSGISSDSDDEPIVPTSTRRVSSRIAGNSIESLETPVRQTRSSMARISSSRATGSSKRKEPPRNKRRASNASPPPTRSKRLRGRAETAKQINENPRQALPAPGQPSKPTETPAGGPSSNTTTELSQKGGNKSADPSTRVSRRRSQRHAVQSGEDREFQGVLKPVPGKVYATYWEGTKSFLAVVVLPMGDFCSVGFEGSIDSCDLPKNPCWTKNRKKKYTWAKGYRDGEALEKERMFPVLYFDGGYFPSKSAIMWCAGRDLREFRDEHQLVPYMKTVRQYLQSRGLIEDTQDSEAGRARTKSAVREGPETEAAGTESVAHEEPEAERARSESVGGEIQVAGSDDDFAESSDTDSDSEDLDATVDAEEEEDLDMADVLTEEPSNSKDILNPESSGARRRSQQNRPDQREEDRPADESPEPERPSEPAAIPATASPFDEPLTEASALDEPLVDKQVNFDLINEHVRDTPRKEQRETRPPTKAENFVVILSDSEGENENDIPVSKTEEHSTAPRPLSHIFPFETPDRASYPPIGTFRHTSTAASQAQSASPSQSRQEPSHEPPQRTRSSVHQLLNDPSPSHRGRSESASSAQAQQQLSIYQPDPPVRAEPSRRDTSRFRIHDILSPEPSSEPSGSAQLAQRERSPSTLQETAVQAVNAMFPGSGTRQKKACEKCSKLKRRCDPSHLSGLTQTMTMASLSPRPAAHSRSSSAQHHPTPSASPSVNLTDDLHASQSPLFKFFGKQTLQCEQTPQSTQTESQVPSPSFQLQRRSASAAISQRGSSIAQNDRGRSDEDWARPDRPPAETFDEFIYDERGDLPPDHSCFHVVNVLEKPRYFSPMSRSSRCPPGLTRYLAELLQAAGDTLRPGLGIEENFQLVDDKGYSGGYWCPFCKACNCHRFETYQERANYVAHLLTHWRKAGGS</sequence>
<keyword evidence="3" id="KW-1185">Reference proteome</keyword>
<feature type="region of interest" description="Disordered" evidence="1">
    <location>
        <begin position="1054"/>
        <end position="1109"/>
    </location>
</feature>
<feature type="compositionally biased region" description="Polar residues" evidence="1">
    <location>
        <begin position="1023"/>
        <end position="1033"/>
    </location>
</feature>
<feature type="compositionally biased region" description="Low complexity" evidence="1">
    <location>
        <begin position="931"/>
        <end position="941"/>
    </location>
</feature>
<feature type="compositionally biased region" description="Low complexity" evidence="1">
    <location>
        <begin position="351"/>
        <end position="362"/>
    </location>
</feature>
<feature type="compositionally biased region" description="Low complexity" evidence="1">
    <location>
        <begin position="893"/>
        <end position="902"/>
    </location>
</feature>